<keyword evidence="1" id="KW-0597">Phosphoprotein</keyword>
<accession>A0ABX8R8S9</accession>
<protein>
    <submittedName>
        <fullName evidence="4">LytTR family DNA-binding domain-containing protein</fullName>
    </submittedName>
</protein>
<feature type="domain" description="Response regulatory" evidence="2">
    <location>
        <begin position="3"/>
        <end position="117"/>
    </location>
</feature>
<dbReference type="PROSITE" id="PS50930">
    <property type="entry name" value="HTH_LYTTR"/>
    <property type="match status" value="1"/>
</dbReference>
<dbReference type="InterPro" id="IPR046947">
    <property type="entry name" value="LytR-like"/>
</dbReference>
<evidence type="ECO:0000259" key="3">
    <source>
        <dbReference type="PROSITE" id="PS50930"/>
    </source>
</evidence>
<dbReference type="PROSITE" id="PS50110">
    <property type="entry name" value="RESPONSE_REGULATORY"/>
    <property type="match status" value="1"/>
</dbReference>
<gene>
    <name evidence="4" type="ORF">KVH43_07290</name>
</gene>
<name>A0ABX8R8S9_9CLOT</name>
<dbReference type="Pfam" id="PF00072">
    <property type="entry name" value="Response_reg"/>
    <property type="match status" value="1"/>
</dbReference>
<reference evidence="4" key="1">
    <citation type="submission" date="2021-07" db="EMBL/GenBank/DDBJ databases">
        <title>Complete genome sequence of Crassaminicella sp. 143-21, isolated from a deep-sea hydrothermal vent.</title>
        <authorList>
            <person name="Li X."/>
        </authorList>
    </citation>
    <scope>NUCLEOTIDE SEQUENCE</scope>
    <source>
        <strain evidence="4">143-21</strain>
    </source>
</reference>
<dbReference type="SMART" id="SM00850">
    <property type="entry name" value="LytTR"/>
    <property type="match status" value="1"/>
</dbReference>
<dbReference type="PANTHER" id="PTHR37299:SF1">
    <property type="entry name" value="STAGE 0 SPORULATION PROTEIN A HOMOLOG"/>
    <property type="match status" value="1"/>
</dbReference>
<dbReference type="InterPro" id="IPR007492">
    <property type="entry name" value="LytTR_DNA-bd_dom"/>
</dbReference>
<dbReference type="PANTHER" id="PTHR37299">
    <property type="entry name" value="TRANSCRIPTIONAL REGULATOR-RELATED"/>
    <property type="match status" value="1"/>
</dbReference>
<keyword evidence="4" id="KW-0238">DNA-binding</keyword>
<evidence type="ECO:0000256" key="1">
    <source>
        <dbReference type="PROSITE-ProRule" id="PRU00169"/>
    </source>
</evidence>
<evidence type="ECO:0000259" key="2">
    <source>
        <dbReference type="PROSITE" id="PS50110"/>
    </source>
</evidence>
<dbReference type="Pfam" id="PF04397">
    <property type="entry name" value="LytTR"/>
    <property type="match status" value="1"/>
</dbReference>
<dbReference type="Proteomes" id="UP000886818">
    <property type="component" value="Chromosome"/>
</dbReference>
<dbReference type="EMBL" id="CP078093">
    <property type="protein sequence ID" value="QXM05201.1"/>
    <property type="molecule type" value="Genomic_DNA"/>
</dbReference>
<proteinExistence type="predicted"/>
<dbReference type="InterPro" id="IPR001789">
    <property type="entry name" value="Sig_transdc_resp-reg_receiver"/>
</dbReference>
<dbReference type="SMART" id="SM00448">
    <property type="entry name" value="REC"/>
    <property type="match status" value="1"/>
</dbReference>
<evidence type="ECO:0000313" key="4">
    <source>
        <dbReference type="EMBL" id="QXM05201.1"/>
    </source>
</evidence>
<evidence type="ECO:0000313" key="5">
    <source>
        <dbReference type="Proteomes" id="UP000886818"/>
    </source>
</evidence>
<organism evidence="4 5">
    <name type="scientific">Crassaminicella indica</name>
    <dbReference type="NCBI Taxonomy" id="2855394"/>
    <lineage>
        <taxon>Bacteria</taxon>
        <taxon>Bacillati</taxon>
        <taxon>Bacillota</taxon>
        <taxon>Clostridia</taxon>
        <taxon>Eubacteriales</taxon>
        <taxon>Clostridiaceae</taxon>
        <taxon>Crassaminicella</taxon>
    </lineage>
</organism>
<sequence length="244" mass="29231">MLRVMIVDDEKYIRDELKYFLKKYDDIEIVGETGDGEEVMKLIKKLSPDLVFLDIQLQHMNGLLLARKILDQENSPFVILATAYNEYAIQGFEINVSDYILKPFSEERLKSAIDRVKKQMNKEYKYAQKDEEVEINKLCVFQRDRFILMDIEEIQYIESRHQDIVVHARGGEYSCNFSLKELEERFKKKRFIRTHKSYIVNIDYINEIIPWFNYTYKIKIKGKEEVEIPVSRNYLKKFKKILGI</sequence>
<keyword evidence="5" id="KW-1185">Reference proteome</keyword>
<dbReference type="GO" id="GO:0003677">
    <property type="term" value="F:DNA binding"/>
    <property type="evidence" value="ECO:0007669"/>
    <property type="project" value="UniProtKB-KW"/>
</dbReference>
<feature type="domain" description="HTH LytTR-type" evidence="3">
    <location>
        <begin position="138"/>
        <end position="244"/>
    </location>
</feature>
<feature type="modified residue" description="4-aspartylphosphate" evidence="1">
    <location>
        <position position="54"/>
    </location>
</feature>
<dbReference type="RefSeq" id="WP_218281901.1">
    <property type="nucleotide sequence ID" value="NZ_CP078093.1"/>
</dbReference>